<dbReference type="Gene3D" id="1.10.150.20">
    <property type="entry name" value="5' to 3' exonuclease, C-terminal subdomain"/>
    <property type="match status" value="1"/>
</dbReference>
<dbReference type="PROSITE" id="PS50172">
    <property type="entry name" value="BRCT"/>
    <property type="match status" value="1"/>
</dbReference>
<dbReference type="SUPFAM" id="SSF81585">
    <property type="entry name" value="PsbU/PolX domain-like"/>
    <property type="match status" value="1"/>
</dbReference>
<reference evidence="6" key="1">
    <citation type="submission" date="2021-10" db="EMBL/GenBank/DDBJ databases">
        <title>De novo Genome Assembly of Clathrus columnatus (Basidiomycota, Fungi) Using Illumina and Nanopore Sequence Data.</title>
        <authorList>
            <person name="Ogiso-Tanaka E."/>
            <person name="Itagaki H."/>
            <person name="Hosoya T."/>
            <person name="Hosaka K."/>
        </authorList>
    </citation>
    <scope>NUCLEOTIDE SEQUENCE</scope>
    <source>
        <strain evidence="6">MO-923</strain>
    </source>
</reference>
<dbReference type="PANTHER" id="PTHR11276">
    <property type="entry name" value="DNA POLYMERASE TYPE-X FAMILY MEMBER"/>
    <property type="match status" value="1"/>
</dbReference>
<evidence type="ECO:0000313" key="6">
    <source>
        <dbReference type="EMBL" id="GJJ09578.1"/>
    </source>
</evidence>
<dbReference type="InterPro" id="IPR037160">
    <property type="entry name" value="DNA_Pol_thumb_sf"/>
</dbReference>
<keyword evidence="7" id="KW-1185">Reference proteome</keyword>
<dbReference type="InterPro" id="IPR010996">
    <property type="entry name" value="HHH_MUS81"/>
</dbReference>
<dbReference type="SUPFAM" id="SSF47802">
    <property type="entry name" value="DNA polymerase beta, N-terminal domain-like"/>
    <property type="match status" value="1"/>
</dbReference>
<keyword evidence="4" id="KW-0235">DNA replication</keyword>
<dbReference type="InterPro" id="IPR018944">
    <property type="entry name" value="DNA_pol_lambd_fingers_domain"/>
</dbReference>
<dbReference type="GO" id="GO:0003887">
    <property type="term" value="F:DNA-directed DNA polymerase activity"/>
    <property type="evidence" value="ECO:0007669"/>
    <property type="project" value="InterPro"/>
</dbReference>
<dbReference type="GO" id="GO:0003677">
    <property type="term" value="F:DNA binding"/>
    <property type="evidence" value="ECO:0007669"/>
    <property type="project" value="InterPro"/>
</dbReference>
<gene>
    <name evidence="6" type="ORF">Clacol_003801</name>
</gene>
<dbReference type="Gene3D" id="3.30.460.10">
    <property type="entry name" value="Beta Polymerase, domain 2"/>
    <property type="match status" value="1"/>
</dbReference>
<dbReference type="GO" id="GO:0006303">
    <property type="term" value="P:double-strand break repair via nonhomologous end joining"/>
    <property type="evidence" value="ECO:0007669"/>
    <property type="project" value="TreeGrafter"/>
</dbReference>
<evidence type="ECO:0000256" key="4">
    <source>
        <dbReference type="ARBA" id="ARBA00022705"/>
    </source>
</evidence>
<accession>A0AAV5A8R3</accession>
<name>A0AAV5A8R3_9AGAM</name>
<dbReference type="Gene3D" id="1.10.150.110">
    <property type="entry name" value="DNA polymerase beta, N-terminal domain-like"/>
    <property type="match status" value="1"/>
</dbReference>
<dbReference type="EMBL" id="BPWL01000004">
    <property type="protein sequence ID" value="GJJ09578.1"/>
    <property type="molecule type" value="Genomic_DNA"/>
</dbReference>
<dbReference type="InterPro" id="IPR002054">
    <property type="entry name" value="DNA-dir_DNA_pol_X"/>
</dbReference>
<keyword evidence="2" id="KW-0808">Transferase</keyword>
<dbReference type="SUPFAM" id="SSF81301">
    <property type="entry name" value="Nucleotidyltransferase"/>
    <property type="match status" value="1"/>
</dbReference>
<dbReference type="InterPro" id="IPR001357">
    <property type="entry name" value="BRCT_dom"/>
</dbReference>
<evidence type="ECO:0000259" key="5">
    <source>
        <dbReference type="PROSITE" id="PS50172"/>
    </source>
</evidence>
<dbReference type="InterPro" id="IPR043519">
    <property type="entry name" value="NT_sf"/>
</dbReference>
<dbReference type="Proteomes" id="UP001050691">
    <property type="component" value="Unassembled WGS sequence"/>
</dbReference>
<dbReference type="SMART" id="SM00483">
    <property type="entry name" value="POLXc"/>
    <property type="match status" value="1"/>
</dbReference>
<evidence type="ECO:0000256" key="2">
    <source>
        <dbReference type="ARBA" id="ARBA00022679"/>
    </source>
</evidence>
<dbReference type="GO" id="GO:0005634">
    <property type="term" value="C:nucleus"/>
    <property type="evidence" value="ECO:0007669"/>
    <property type="project" value="TreeGrafter"/>
</dbReference>
<dbReference type="InterPro" id="IPR028207">
    <property type="entry name" value="DNA_pol_B_palm_palm"/>
</dbReference>
<dbReference type="Gene3D" id="3.30.210.10">
    <property type="entry name" value="DNA polymerase, thumb domain"/>
    <property type="match status" value="1"/>
</dbReference>
<dbReference type="PANTHER" id="PTHR11276:SF28">
    <property type="entry name" value="DNA POLYMERASE LAMBDA"/>
    <property type="match status" value="1"/>
</dbReference>
<proteinExistence type="predicted"/>
<keyword evidence="3" id="KW-0548">Nucleotidyltransferase</keyword>
<feature type="domain" description="BRCT" evidence="5">
    <location>
        <begin position="1"/>
        <end position="42"/>
    </location>
</feature>
<evidence type="ECO:0000313" key="7">
    <source>
        <dbReference type="Proteomes" id="UP001050691"/>
    </source>
</evidence>
<dbReference type="Pfam" id="PF10391">
    <property type="entry name" value="DNA_pol_lambd_f"/>
    <property type="match status" value="1"/>
</dbReference>
<dbReference type="InterPro" id="IPR022312">
    <property type="entry name" value="DNA_pol_X"/>
</dbReference>
<dbReference type="AlphaFoldDB" id="A0AAV5A8R3"/>
<evidence type="ECO:0000256" key="1">
    <source>
        <dbReference type="ARBA" id="ARBA00022634"/>
    </source>
</evidence>
<dbReference type="InterPro" id="IPR027421">
    <property type="entry name" value="DNA_pol_lamdba_lyase_dom_sf"/>
</dbReference>
<organism evidence="6 7">
    <name type="scientific">Clathrus columnatus</name>
    <dbReference type="NCBI Taxonomy" id="1419009"/>
    <lineage>
        <taxon>Eukaryota</taxon>
        <taxon>Fungi</taxon>
        <taxon>Dikarya</taxon>
        <taxon>Basidiomycota</taxon>
        <taxon>Agaricomycotina</taxon>
        <taxon>Agaricomycetes</taxon>
        <taxon>Phallomycetidae</taxon>
        <taxon>Phallales</taxon>
        <taxon>Clathraceae</taxon>
        <taxon>Clathrus</taxon>
    </lineage>
</organism>
<dbReference type="Pfam" id="PF14792">
    <property type="entry name" value="DNA_pol_B_palm"/>
    <property type="match status" value="1"/>
</dbReference>
<dbReference type="Pfam" id="PF14791">
    <property type="entry name" value="DNA_pol_B_thumb"/>
    <property type="match status" value="1"/>
</dbReference>
<protein>
    <recommendedName>
        <fullName evidence="5">BRCT domain-containing protein</fullName>
    </recommendedName>
</protein>
<dbReference type="Pfam" id="PF14716">
    <property type="entry name" value="HHH_8"/>
    <property type="match status" value="1"/>
</dbReference>
<comment type="caution">
    <text evidence="6">The sequence shown here is derived from an EMBL/GenBank/DDBJ whole genome shotgun (WGS) entry which is preliminary data.</text>
</comment>
<evidence type="ECO:0000256" key="3">
    <source>
        <dbReference type="ARBA" id="ARBA00022695"/>
    </source>
</evidence>
<keyword evidence="1" id="KW-0237">DNA synthesis</keyword>
<dbReference type="InterPro" id="IPR029398">
    <property type="entry name" value="PolB_thumb"/>
</dbReference>
<sequence length="436" mass="49044">MLRRLERHIPCKIVKSKILLTPAWLIQSVIAQKQLPYDDFYAVCPLKKCTKERCPEHTLNIDDDDQTINSPPKNLSYISRFAVQRSSPIVCPNQVFLSQLAVVRDSRTLDGEDRSAMSYSRAIGILKAYPYTIKTVDQVANLPFIGVKITGMLEEFLLKGKVLEAERIKASRRYQTLKEFTTIHGIGPLTARQHYDEGCRSLEDLDRVYESDLESNPVDPPQWTGEISGMRTALELRNDLRQMSVLELFKTLILLTGDSIPRTEVEQINTIIGAELELLEPGCVRTIVGGRGKLHANDVDIVLSHPELGKELNLCTRLVDALGKKDSSGFRSTHPLHALSGASKPNHSHMDTLDKALVVFCLPQVSDLPTIHRRVDLIFAPITLYWTAVVGWGMKFDSGGITRRRDSKLFFPMTEAAVFELLGLEWIDPTLRNADV</sequence>